<dbReference type="Pfam" id="PF13399">
    <property type="entry name" value="LytR_C"/>
    <property type="match status" value="1"/>
</dbReference>
<feature type="domain" description="Cell envelope-related transcriptional attenuator" evidence="4">
    <location>
        <begin position="136"/>
        <end position="298"/>
    </location>
</feature>
<dbReference type="EMBL" id="CP110615">
    <property type="protein sequence ID" value="UZJ24026.1"/>
    <property type="molecule type" value="Genomic_DNA"/>
</dbReference>
<keyword evidence="3" id="KW-0812">Transmembrane</keyword>
<sequence length="519" mass="52140">MTEPAEPTPTPRRVHPNPQVARRARHAAAGARTAPGPPRPGGGARRALVSVTRLLAVTLSVLVVVGTGYAWATNRSLDNGVTRLDALGLGGTAGSTAVNVDGADQNILIVGNDDRSGATPAELAELSTQQDGGSTNTDTMMVLHVPANGSKATIISLPRDSWVDIAGFGKGKLNSAYSDGASDGGGNAGGAKLLISTIEGLTGLSIDHYVAVSLLAFYRISNAIGGVPVCLNAAQNASTDSDAYGSGYSGIDLPAGQSVIQGKQALAFVRQRHGLPRGDLDRIVRQQYFLAHAFSEVASAGTLLNPAALSRLVTAVSSSLTVDTGLDLLRLATQVQDLSAGNITFVTIPTLGTPTISYRGERVSIVQVDFAAIPGFIAQVIGQPTAYETAGTVAPATVTVTVANGTTTSGLAGRNGKALTALGFALGGPTTVDAAPVTTIQYPAGMEAQAKTLAAAVPGAAVAVSSTVTGVTLVLGSDGVEVPGAAPTTTARAATTAPSSAPAATTTDATPPPQPDCIN</sequence>
<comment type="similarity">
    <text evidence="1">Belongs to the LytR/CpsA/Psr (LCP) family.</text>
</comment>
<keyword evidence="3" id="KW-1133">Transmembrane helix</keyword>
<feature type="region of interest" description="Disordered" evidence="2">
    <location>
        <begin position="478"/>
        <end position="519"/>
    </location>
</feature>
<feature type="region of interest" description="Disordered" evidence="2">
    <location>
        <begin position="1"/>
        <end position="44"/>
    </location>
</feature>
<protein>
    <submittedName>
        <fullName evidence="6">LCP family protein</fullName>
    </submittedName>
</protein>
<name>A0ABY6NYA4_9NOCA</name>
<organism evidence="6 7">
    <name type="scientific">Rhodococcus antarcticus</name>
    <dbReference type="NCBI Taxonomy" id="2987751"/>
    <lineage>
        <taxon>Bacteria</taxon>
        <taxon>Bacillati</taxon>
        <taxon>Actinomycetota</taxon>
        <taxon>Actinomycetes</taxon>
        <taxon>Mycobacteriales</taxon>
        <taxon>Nocardiaceae</taxon>
        <taxon>Rhodococcus</taxon>
    </lineage>
</organism>
<dbReference type="Proteomes" id="UP001164965">
    <property type="component" value="Chromosome"/>
</dbReference>
<evidence type="ECO:0000256" key="3">
    <source>
        <dbReference type="SAM" id="Phobius"/>
    </source>
</evidence>
<gene>
    <name evidence="6" type="ORF">RHODO2019_12650</name>
</gene>
<dbReference type="InterPro" id="IPR050922">
    <property type="entry name" value="LytR/CpsA/Psr_CW_biosynth"/>
</dbReference>
<keyword evidence="7" id="KW-1185">Reference proteome</keyword>
<dbReference type="Gene3D" id="3.40.630.190">
    <property type="entry name" value="LCP protein"/>
    <property type="match status" value="1"/>
</dbReference>
<proteinExistence type="inferred from homology"/>
<dbReference type="RefSeq" id="WP_265382133.1">
    <property type="nucleotide sequence ID" value="NZ_CP110615.1"/>
</dbReference>
<evidence type="ECO:0000313" key="7">
    <source>
        <dbReference type="Proteomes" id="UP001164965"/>
    </source>
</evidence>
<feature type="compositionally biased region" description="Pro residues" evidence="2">
    <location>
        <begin position="1"/>
        <end position="10"/>
    </location>
</feature>
<dbReference type="PANTHER" id="PTHR33392">
    <property type="entry name" value="POLYISOPRENYL-TEICHOIC ACID--PEPTIDOGLYCAN TEICHOIC ACID TRANSFERASE TAGU"/>
    <property type="match status" value="1"/>
</dbReference>
<reference evidence="6" key="1">
    <citation type="submission" date="2022-10" db="EMBL/GenBank/DDBJ databases">
        <title>Rhodococcus sp.75.</title>
        <authorList>
            <person name="Sun M."/>
        </authorList>
    </citation>
    <scope>NUCLEOTIDE SEQUENCE</scope>
    <source>
        <strain evidence="6">75</strain>
    </source>
</reference>
<accession>A0ABY6NYA4</accession>
<dbReference type="InterPro" id="IPR004474">
    <property type="entry name" value="LytR_CpsA_psr"/>
</dbReference>
<evidence type="ECO:0000259" key="5">
    <source>
        <dbReference type="Pfam" id="PF13399"/>
    </source>
</evidence>
<feature type="compositionally biased region" description="Low complexity" evidence="2">
    <location>
        <begin position="485"/>
        <end position="509"/>
    </location>
</feature>
<feature type="compositionally biased region" description="Pro residues" evidence="2">
    <location>
        <begin position="510"/>
        <end position="519"/>
    </location>
</feature>
<dbReference type="NCBIfam" id="TIGR00350">
    <property type="entry name" value="lytR_cpsA_psr"/>
    <property type="match status" value="1"/>
</dbReference>
<dbReference type="InterPro" id="IPR027381">
    <property type="entry name" value="LytR/CpsA/Psr_C"/>
</dbReference>
<dbReference type="Pfam" id="PF03816">
    <property type="entry name" value="LytR_cpsA_psr"/>
    <property type="match status" value="1"/>
</dbReference>
<evidence type="ECO:0000259" key="4">
    <source>
        <dbReference type="Pfam" id="PF03816"/>
    </source>
</evidence>
<evidence type="ECO:0000256" key="1">
    <source>
        <dbReference type="ARBA" id="ARBA00006068"/>
    </source>
</evidence>
<feature type="transmembrane region" description="Helical" evidence="3">
    <location>
        <begin position="54"/>
        <end position="72"/>
    </location>
</feature>
<dbReference type="Gene3D" id="3.30.70.2390">
    <property type="match status" value="1"/>
</dbReference>
<evidence type="ECO:0000313" key="6">
    <source>
        <dbReference type="EMBL" id="UZJ24026.1"/>
    </source>
</evidence>
<evidence type="ECO:0000256" key="2">
    <source>
        <dbReference type="SAM" id="MobiDB-lite"/>
    </source>
</evidence>
<keyword evidence="3" id="KW-0472">Membrane</keyword>
<dbReference type="PANTHER" id="PTHR33392:SF6">
    <property type="entry name" value="POLYISOPRENYL-TEICHOIC ACID--PEPTIDOGLYCAN TEICHOIC ACID TRANSFERASE TAGU"/>
    <property type="match status" value="1"/>
</dbReference>
<feature type="domain" description="LytR/CpsA/Psr regulator C-terminal" evidence="5">
    <location>
        <begin position="397"/>
        <end position="478"/>
    </location>
</feature>